<name>A0ABW8SXV3_9CLOT</name>
<evidence type="ECO:0000256" key="6">
    <source>
        <dbReference type="ARBA" id="ARBA00022989"/>
    </source>
</evidence>
<feature type="transmembrane region" description="Helical" evidence="9">
    <location>
        <begin position="186"/>
        <end position="207"/>
    </location>
</feature>
<gene>
    <name evidence="11" type="ORF">ACJDUG_00020</name>
</gene>
<feature type="transmembrane region" description="Helical" evidence="9">
    <location>
        <begin position="335"/>
        <end position="360"/>
    </location>
</feature>
<evidence type="ECO:0000256" key="2">
    <source>
        <dbReference type="ARBA" id="ARBA00022448"/>
    </source>
</evidence>
<proteinExistence type="inferred from homology"/>
<evidence type="ECO:0000259" key="10">
    <source>
        <dbReference type="Pfam" id="PF03553"/>
    </source>
</evidence>
<keyword evidence="4" id="KW-1003">Cell membrane</keyword>
<protein>
    <submittedName>
        <fullName evidence="11">Na+/H+ antiporter NhaC family protein</fullName>
    </submittedName>
</protein>
<evidence type="ECO:0000256" key="3">
    <source>
        <dbReference type="ARBA" id="ARBA00022449"/>
    </source>
</evidence>
<feature type="transmembrane region" description="Helical" evidence="9">
    <location>
        <begin position="62"/>
        <end position="91"/>
    </location>
</feature>
<organism evidence="11 12">
    <name type="scientific">Candidatus Clostridium stratigraminis</name>
    <dbReference type="NCBI Taxonomy" id="3381661"/>
    <lineage>
        <taxon>Bacteria</taxon>
        <taxon>Bacillati</taxon>
        <taxon>Bacillota</taxon>
        <taxon>Clostridia</taxon>
        <taxon>Eubacteriales</taxon>
        <taxon>Clostridiaceae</taxon>
        <taxon>Clostridium</taxon>
    </lineage>
</organism>
<keyword evidence="7 9" id="KW-0472">Membrane</keyword>
<feature type="transmembrane region" description="Helical" evidence="9">
    <location>
        <begin position="287"/>
        <end position="314"/>
    </location>
</feature>
<keyword evidence="5 9" id="KW-0812">Transmembrane</keyword>
<dbReference type="Pfam" id="PF03553">
    <property type="entry name" value="Na_H_antiporter"/>
    <property type="match status" value="1"/>
</dbReference>
<keyword evidence="12" id="KW-1185">Reference proteome</keyword>
<dbReference type="PANTHER" id="PTHR33451">
    <property type="entry name" value="MALATE-2H(+)/NA(+)-LACTATE ANTIPORTER"/>
    <property type="match status" value="1"/>
</dbReference>
<feature type="transmembrane region" description="Helical" evidence="9">
    <location>
        <begin position="246"/>
        <end position="267"/>
    </location>
</feature>
<evidence type="ECO:0000313" key="11">
    <source>
        <dbReference type="EMBL" id="MFL0245358.1"/>
    </source>
</evidence>
<accession>A0ABW8SXV3</accession>
<evidence type="ECO:0000256" key="7">
    <source>
        <dbReference type="ARBA" id="ARBA00023136"/>
    </source>
</evidence>
<comment type="caution">
    <text evidence="11">The sequence shown here is derived from an EMBL/GenBank/DDBJ whole genome shotgun (WGS) entry which is preliminary data.</text>
</comment>
<feature type="domain" description="Na+/H+ antiporter NhaC-like C-terminal" evidence="10">
    <location>
        <begin position="149"/>
        <end position="433"/>
    </location>
</feature>
<dbReference type="PANTHER" id="PTHR33451:SF3">
    <property type="entry name" value="MALATE-2H(+)_NA(+)-LACTATE ANTIPORTER"/>
    <property type="match status" value="1"/>
</dbReference>
<evidence type="ECO:0000256" key="1">
    <source>
        <dbReference type="ARBA" id="ARBA00004651"/>
    </source>
</evidence>
<keyword evidence="3" id="KW-0050">Antiport</keyword>
<dbReference type="EMBL" id="JBJHZZ010000001">
    <property type="protein sequence ID" value="MFL0245358.1"/>
    <property type="molecule type" value="Genomic_DNA"/>
</dbReference>
<sequence length="437" mass="47594">MDIIIVFIICFILLLTSAFKGIFIGYPLIISLVLFIIIGIKRGFSIKSLLKMSYKGGKKSLIVLKIFILIGAITASWMASGTVPAIVYYGIKFLNPHIFILCTFLISSCVSFLIGTSFGTIGTVGIAFMVMARGGGVSIPITAGAILSGAYFGDRCSPMSSSANLVASLTETDIFINIKNMFKTSIVAFILACIIYTIFSIKSPLAIGNNLLLSEITKVYDINIITLLPAAIILIFSIFKVNVKTLMLLSVLIASIIAVLLQHVNIVEMLKYIVVGYSIPYKSSLSSIISGGGIISMLKISIVVFVSSAFTGIFEDTEMLKSIKLMLNDVRGRHNVYLSNIVVSIASAAFGCSQALAVILSNMLMKDSYAKNNFTAEQFALDMENTSIIISPLIPWNIAVLVPLTTLNAGVSSIAFAFYLYLIPLTNYIYYWFNRNR</sequence>
<keyword evidence="2" id="KW-0813">Transport</keyword>
<dbReference type="RefSeq" id="WP_406767828.1">
    <property type="nucleotide sequence ID" value="NZ_JBJHZZ010000001.1"/>
</dbReference>
<evidence type="ECO:0000256" key="9">
    <source>
        <dbReference type="SAM" id="Phobius"/>
    </source>
</evidence>
<evidence type="ECO:0000256" key="4">
    <source>
        <dbReference type="ARBA" id="ARBA00022475"/>
    </source>
</evidence>
<reference evidence="11 12" key="1">
    <citation type="submission" date="2024-11" db="EMBL/GenBank/DDBJ databases">
        <authorList>
            <person name="Heng Y.C."/>
            <person name="Lim A.C.H."/>
            <person name="Lee J.K.Y."/>
            <person name="Kittelmann S."/>
        </authorList>
    </citation>
    <scope>NUCLEOTIDE SEQUENCE [LARGE SCALE GENOMIC DNA]</scope>
    <source>
        <strain evidence="11 12">WILCCON 0185</strain>
    </source>
</reference>
<feature type="transmembrane region" description="Helical" evidence="9">
    <location>
        <begin position="219"/>
        <end position="239"/>
    </location>
</feature>
<comment type="similarity">
    <text evidence="8">Belongs to the NhaC Na(+)/H(+) (TC 2.A.35) antiporter family.</text>
</comment>
<dbReference type="InterPro" id="IPR052180">
    <property type="entry name" value="NhaC_Na-H+_Antiporter"/>
</dbReference>
<comment type="subcellular location">
    <subcellularLocation>
        <location evidence="1">Cell membrane</location>
        <topology evidence="1">Multi-pass membrane protein</topology>
    </subcellularLocation>
</comment>
<evidence type="ECO:0000256" key="5">
    <source>
        <dbReference type="ARBA" id="ARBA00022692"/>
    </source>
</evidence>
<dbReference type="InterPro" id="IPR018461">
    <property type="entry name" value="Na/H_Antiport_NhaC-like_C"/>
</dbReference>
<feature type="transmembrane region" description="Helical" evidence="9">
    <location>
        <begin position="97"/>
        <end position="130"/>
    </location>
</feature>
<keyword evidence="6 9" id="KW-1133">Transmembrane helix</keyword>
<dbReference type="Proteomes" id="UP001623591">
    <property type="component" value="Unassembled WGS sequence"/>
</dbReference>
<evidence type="ECO:0000256" key="8">
    <source>
        <dbReference type="ARBA" id="ARBA00038435"/>
    </source>
</evidence>
<feature type="transmembrane region" description="Helical" evidence="9">
    <location>
        <begin position="411"/>
        <end position="433"/>
    </location>
</feature>
<feature type="transmembrane region" description="Helical" evidence="9">
    <location>
        <begin position="28"/>
        <end position="50"/>
    </location>
</feature>
<evidence type="ECO:0000313" key="12">
    <source>
        <dbReference type="Proteomes" id="UP001623591"/>
    </source>
</evidence>